<evidence type="ECO:0000259" key="2">
    <source>
        <dbReference type="PROSITE" id="PS51782"/>
    </source>
</evidence>
<dbReference type="SUPFAM" id="SSF88713">
    <property type="entry name" value="Glycoside hydrolase/deacetylase"/>
    <property type="match status" value="1"/>
</dbReference>
<dbReference type="Pfam" id="PF01476">
    <property type="entry name" value="LysM"/>
    <property type="match status" value="1"/>
</dbReference>
<dbReference type="SUPFAM" id="SSF54106">
    <property type="entry name" value="LysM domain"/>
    <property type="match status" value="1"/>
</dbReference>
<reference evidence="3 4" key="2">
    <citation type="submission" date="2016-08" db="EMBL/GenBank/DDBJ databases">
        <title>Orenia metallireducens sp. nov. strain Z6, a Novel Metal-reducing Firmicute from the Deep Subsurface.</title>
        <authorList>
            <person name="Maxim B.I."/>
            <person name="Kenneth K."/>
            <person name="Flynn T.M."/>
            <person name="Oloughlin E.J."/>
            <person name="Locke R.A."/>
            <person name="Weber J.R."/>
            <person name="Egan S.M."/>
            <person name="Mackie R.I."/>
            <person name="Cann I.K."/>
        </authorList>
    </citation>
    <scope>NUCLEOTIDE SEQUENCE [LARGE SCALE GENOMIC DNA]</scope>
    <source>
        <strain evidence="3 4">Z6</strain>
    </source>
</reference>
<dbReference type="InterPro" id="IPR036779">
    <property type="entry name" value="LysM_dom_sf"/>
</dbReference>
<dbReference type="PROSITE" id="PS51782">
    <property type="entry name" value="LYSM"/>
    <property type="match status" value="1"/>
</dbReference>
<comment type="caution">
    <text evidence="3">The sequence shown here is derived from an EMBL/GenBank/DDBJ whole genome shotgun (WGS) entry which is preliminary data.</text>
</comment>
<dbReference type="SMART" id="SM00257">
    <property type="entry name" value="LysM"/>
    <property type="match status" value="1"/>
</dbReference>
<dbReference type="AlphaFoldDB" id="A0A1C0AC34"/>
<evidence type="ECO:0000313" key="3">
    <source>
        <dbReference type="EMBL" id="OCL27946.1"/>
    </source>
</evidence>
<dbReference type="CDD" id="cd00118">
    <property type="entry name" value="LysM"/>
    <property type="match status" value="1"/>
</dbReference>
<evidence type="ECO:0000259" key="1">
    <source>
        <dbReference type="PROSITE" id="PS51677"/>
    </source>
</evidence>
<dbReference type="InterPro" id="IPR002509">
    <property type="entry name" value="NODB_dom"/>
</dbReference>
<dbReference type="CDD" id="cd10917">
    <property type="entry name" value="CE4_NodB_like_6s_7s"/>
    <property type="match status" value="1"/>
</dbReference>
<dbReference type="GO" id="GO:0005975">
    <property type="term" value="P:carbohydrate metabolic process"/>
    <property type="evidence" value="ECO:0007669"/>
    <property type="project" value="InterPro"/>
</dbReference>
<dbReference type="Proteomes" id="UP000093514">
    <property type="component" value="Unassembled WGS sequence"/>
</dbReference>
<proteinExistence type="predicted"/>
<dbReference type="GO" id="GO:0016810">
    <property type="term" value="F:hydrolase activity, acting on carbon-nitrogen (but not peptide) bonds"/>
    <property type="evidence" value="ECO:0007669"/>
    <property type="project" value="InterPro"/>
</dbReference>
<name>A0A1C0AC34_9FIRM</name>
<organism evidence="3 4">
    <name type="scientific">Orenia metallireducens</name>
    <dbReference type="NCBI Taxonomy" id="1413210"/>
    <lineage>
        <taxon>Bacteria</taxon>
        <taxon>Bacillati</taxon>
        <taxon>Bacillota</taxon>
        <taxon>Clostridia</taxon>
        <taxon>Halanaerobiales</taxon>
        <taxon>Halobacteroidaceae</taxon>
        <taxon>Orenia</taxon>
    </lineage>
</organism>
<gene>
    <name evidence="3" type="ORF">U472_01730</name>
</gene>
<evidence type="ECO:0000313" key="4">
    <source>
        <dbReference type="Proteomes" id="UP000093514"/>
    </source>
</evidence>
<dbReference type="InterPro" id="IPR018392">
    <property type="entry name" value="LysM"/>
</dbReference>
<keyword evidence="4" id="KW-1185">Reference proteome</keyword>
<dbReference type="PROSITE" id="PS51677">
    <property type="entry name" value="NODB"/>
    <property type="match status" value="1"/>
</dbReference>
<dbReference type="InterPro" id="IPR011330">
    <property type="entry name" value="Glyco_hydro/deAcase_b/a-brl"/>
</dbReference>
<dbReference type="EMBL" id="LWDV01000006">
    <property type="protein sequence ID" value="OCL27946.1"/>
    <property type="molecule type" value="Genomic_DNA"/>
</dbReference>
<dbReference type="Gene3D" id="3.20.20.370">
    <property type="entry name" value="Glycoside hydrolase/deacetylase"/>
    <property type="match status" value="1"/>
</dbReference>
<accession>A0A1C0AC34</accession>
<dbReference type="Pfam" id="PF01522">
    <property type="entry name" value="Polysacc_deac_1"/>
    <property type="match status" value="1"/>
</dbReference>
<dbReference type="Gene3D" id="3.10.350.10">
    <property type="entry name" value="LysM domain"/>
    <property type="match status" value="1"/>
</dbReference>
<dbReference type="PANTHER" id="PTHR10587">
    <property type="entry name" value="GLYCOSYL TRANSFERASE-RELATED"/>
    <property type="match status" value="1"/>
</dbReference>
<feature type="domain" description="NodB homology" evidence="1">
    <location>
        <begin position="139"/>
        <end position="322"/>
    </location>
</feature>
<dbReference type="InterPro" id="IPR050248">
    <property type="entry name" value="Polysacc_deacetylase_ArnD"/>
</dbReference>
<sequence>MVKNKQYIVALILSTILILAVATNSYAGELYRIQSGDSLFTIAQRFNTSISDLIRTNNISNPNIIYSGKALNLPSTAKKTSSSFYNINKVTSDTRKSSNSSFNTNYNNINWKSNNNVVIAEPKKENTAKKIYRKGPSTMKVALTFDDGPDPVYTPQVLDVLKKYNVKATFFLVGQRVEKNPSIVKRIYEEGHTIANHSWDHANLTTLDEFELEQNMTATDNSIKEIIKKRPELMRPPYGAVNSSTLEQLNNLGYKVIHWSVDSLDWKAKTKEEVLAKTLPDIHEGAIILFHSAGGKGQSLMPTINALPTIIETLQEKGIEMVTVDDLLLLSAYRR</sequence>
<reference evidence="4" key="1">
    <citation type="submission" date="2016-07" db="EMBL/GenBank/DDBJ databases">
        <authorList>
            <person name="Florea S."/>
            <person name="Webb J.S."/>
            <person name="Jaromczyk J."/>
            <person name="Schardl C.L."/>
        </authorList>
    </citation>
    <scope>NUCLEOTIDE SEQUENCE [LARGE SCALE GENOMIC DNA]</scope>
    <source>
        <strain evidence="4">Z6</strain>
    </source>
</reference>
<dbReference type="OrthoDB" id="9806342at2"/>
<protein>
    <submittedName>
        <fullName evidence="3">Polysaccharide deacetylase</fullName>
    </submittedName>
</protein>
<feature type="domain" description="LysM" evidence="2">
    <location>
        <begin position="29"/>
        <end position="73"/>
    </location>
</feature>